<dbReference type="GO" id="GO:0052621">
    <property type="term" value="F:diguanylate cyclase activity"/>
    <property type="evidence" value="ECO:0007669"/>
    <property type="project" value="UniProtKB-EC"/>
</dbReference>
<name>A0A5D9CB97_9SPHN</name>
<comment type="catalytic activity">
    <reaction evidence="2">
        <text>2 GTP = 3',3'-c-di-GMP + 2 diphosphate</text>
        <dbReference type="Rhea" id="RHEA:24898"/>
        <dbReference type="ChEBI" id="CHEBI:33019"/>
        <dbReference type="ChEBI" id="CHEBI:37565"/>
        <dbReference type="ChEBI" id="CHEBI:58805"/>
        <dbReference type="EC" id="2.7.7.65"/>
    </reaction>
</comment>
<dbReference type="InterPro" id="IPR000160">
    <property type="entry name" value="GGDEF_dom"/>
</dbReference>
<dbReference type="EC" id="2.7.7.65" evidence="1"/>
<evidence type="ECO:0000256" key="1">
    <source>
        <dbReference type="ARBA" id="ARBA00012528"/>
    </source>
</evidence>
<evidence type="ECO:0000313" key="5">
    <source>
        <dbReference type="EMBL" id="TZG28999.1"/>
    </source>
</evidence>
<feature type="coiled-coil region" evidence="3">
    <location>
        <begin position="157"/>
        <end position="184"/>
    </location>
</feature>
<dbReference type="FunFam" id="3.30.70.270:FF:000001">
    <property type="entry name" value="Diguanylate cyclase domain protein"/>
    <property type="match status" value="1"/>
</dbReference>
<evidence type="ECO:0000313" key="6">
    <source>
        <dbReference type="Proteomes" id="UP000322077"/>
    </source>
</evidence>
<dbReference type="SUPFAM" id="SSF55073">
    <property type="entry name" value="Nucleotide cyclase"/>
    <property type="match status" value="1"/>
</dbReference>
<dbReference type="PROSITE" id="PS50887">
    <property type="entry name" value="GGDEF"/>
    <property type="match status" value="1"/>
</dbReference>
<dbReference type="InterPro" id="IPR029787">
    <property type="entry name" value="Nucleotide_cyclase"/>
</dbReference>
<evidence type="ECO:0000256" key="3">
    <source>
        <dbReference type="SAM" id="Coils"/>
    </source>
</evidence>
<protein>
    <recommendedName>
        <fullName evidence="1">diguanylate cyclase</fullName>
        <ecNumber evidence="1">2.7.7.65</ecNumber>
    </recommendedName>
</protein>
<dbReference type="InterPro" id="IPR050469">
    <property type="entry name" value="Diguanylate_Cyclase"/>
</dbReference>
<dbReference type="GO" id="GO:0043709">
    <property type="term" value="P:cell adhesion involved in single-species biofilm formation"/>
    <property type="evidence" value="ECO:0007669"/>
    <property type="project" value="TreeGrafter"/>
</dbReference>
<dbReference type="InterPro" id="IPR043128">
    <property type="entry name" value="Rev_trsase/Diguanyl_cyclase"/>
</dbReference>
<dbReference type="Pfam" id="PF00990">
    <property type="entry name" value="GGDEF"/>
    <property type="match status" value="1"/>
</dbReference>
<accession>A0A5D9CB97</accession>
<feature type="domain" description="GGDEF" evidence="4">
    <location>
        <begin position="215"/>
        <end position="350"/>
    </location>
</feature>
<dbReference type="RefSeq" id="WP_149520661.1">
    <property type="nucleotide sequence ID" value="NZ_VTOU01000001.1"/>
</dbReference>
<dbReference type="SMART" id="SM00267">
    <property type="entry name" value="GGDEF"/>
    <property type="match status" value="1"/>
</dbReference>
<keyword evidence="3" id="KW-0175">Coiled coil</keyword>
<dbReference type="AlphaFoldDB" id="A0A5D9CB97"/>
<sequence length="351" mass="37533">MFQGKPPVADKTAAWNGAERTVDLFERIGGFLRANKLDPTPLNYDLAHQFFSSDDPNLVAAIDGAIKRDGLLRPEVAAEISAAASNQISSELLEKLLGRAHQNMTMAAGLVTQSTADVKAYGSALASGAGTMTKGGVPAQTALGLLVELTRTMIGKTQDAEAQLRSMGEQMATLRDDLAEAQATAESDPLTGLANRRAFQAKLLEAIAQAEAEGYPLSVAFCDIDHFKKINDTHGHDTGDRILKMFAEALTDGVGEDTLVSRFGGEEFLVLFDGIMARRAAMRVDEVRDELGNRSFVNKDTGEAMDVVTFSAGVAQLQPGEDSDALLKRADEALYKAKNGGRNRVLISGED</sequence>
<dbReference type="Gene3D" id="3.30.70.270">
    <property type="match status" value="1"/>
</dbReference>
<dbReference type="GO" id="GO:0005886">
    <property type="term" value="C:plasma membrane"/>
    <property type="evidence" value="ECO:0007669"/>
    <property type="project" value="TreeGrafter"/>
</dbReference>
<evidence type="ECO:0000259" key="4">
    <source>
        <dbReference type="PROSITE" id="PS50887"/>
    </source>
</evidence>
<keyword evidence="6" id="KW-1185">Reference proteome</keyword>
<dbReference type="EMBL" id="VTOU01000001">
    <property type="protein sequence ID" value="TZG28999.1"/>
    <property type="molecule type" value="Genomic_DNA"/>
</dbReference>
<dbReference type="PANTHER" id="PTHR45138:SF9">
    <property type="entry name" value="DIGUANYLATE CYCLASE DGCM-RELATED"/>
    <property type="match status" value="1"/>
</dbReference>
<organism evidence="5 6">
    <name type="scientific">Sphingomonas montanisoli</name>
    <dbReference type="NCBI Taxonomy" id="2606412"/>
    <lineage>
        <taxon>Bacteria</taxon>
        <taxon>Pseudomonadati</taxon>
        <taxon>Pseudomonadota</taxon>
        <taxon>Alphaproteobacteria</taxon>
        <taxon>Sphingomonadales</taxon>
        <taxon>Sphingomonadaceae</taxon>
        <taxon>Sphingomonas</taxon>
    </lineage>
</organism>
<comment type="caution">
    <text evidence="5">The sequence shown here is derived from an EMBL/GenBank/DDBJ whole genome shotgun (WGS) entry which is preliminary data.</text>
</comment>
<proteinExistence type="predicted"/>
<gene>
    <name evidence="5" type="ORF">FYJ91_02335</name>
</gene>
<dbReference type="Proteomes" id="UP000322077">
    <property type="component" value="Unassembled WGS sequence"/>
</dbReference>
<evidence type="ECO:0000256" key="2">
    <source>
        <dbReference type="ARBA" id="ARBA00034247"/>
    </source>
</evidence>
<dbReference type="PANTHER" id="PTHR45138">
    <property type="entry name" value="REGULATORY COMPONENTS OF SENSORY TRANSDUCTION SYSTEM"/>
    <property type="match status" value="1"/>
</dbReference>
<dbReference type="GO" id="GO:1902201">
    <property type="term" value="P:negative regulation of bacterial-type flagellum-dependent cell motility"/>
    <property type="evidence" value="ECO:0007669"/>
    <property type="project" value="TreeGrafter"/>
</dbReference>
<dbReference type="CDD" id="cd01949">
    <property type="entry name" value="GGDEF"/>
    <property type="match status" value="1"/>
</dbReference>
<dbReference type="NCBIfam" id="TIGR00254">
    <property type="entry name" value="GGDEF"/>
    <property type="match status" value="1"/>
</dbReference>
<reference evidence="5 6" key="1">
    <citation type="submission" date="2019-08" db="EMBL/GenBank/DDBJ databases">
        <authorList>
            <person name="Wang G."/>
            <person name="Xu Z."/>
        </authorList>
    </citation>
    <scope>NUCLEOTIDE SEQUENCE [LARGE SCALE GENOMIC DNA]</scope>
    <source>
        <strain evidence="5 6">ZX</strain>
    </source>
</reference>